<evidence type="ECO:0000313" key="2">
    <source>
        <dbReference type="Proteomes" id="UP000886824"/>
    </source>
</evidence>
<evidence type="ECO:0008006" key="3">
    <source>
        <dbReference type="Google" id="ProtNLM"/>
    </source>
</evidence>
<dbReference type="InterPro" id="IPR035451">
    <property type="entry name" value="Ada-like_dom_sf"/>
</dbReference>
<dbReference type="SUPFAM" id="SSF57884">
    <property type="entry name" value="Ada DNA repair protein, N-terminal domain (N-Ada 10)"/>
    <property type="match status" value="1"/>
</dbReference>
<dbReference type="EMBL" id="DXCX01000033">
    <property type="protein sequence ID" value="HIY72998.1"/>
    <property type="molecule type" value="Genomic_DNA"/>
</dbReference>
<accession>A0A9D1Z420</accession>
<organism evidence="1 2">
    <name type="scientific">Candidatus Intestinimonas merdavium</name>
    <dbReference type="NCBI Taxonomy" id="2838622"/>
    <lineage>
        <taxon>Bacteria</taxon>
        <taxon>Bacillati</taxon>
        <taxon>Bacillota</taxon>
        <taxon>Clostridia</taxon>
        <taxon>Eubacteriales</taxon>
        <taxon>Intestinimonas</taxon>
    </lineage>
</organism>
<dbReference type="AlphaFoldDB" id="A0A9D1Z420"/>
<name>A0A9D1Z420_9FIRM</name>
<reference evidence="1" key="2">
    <citation type="submission" date="2021-04" db="EMBL/GenBank/DDBJ databases">
        <authorList>
            <person name="Gilroy R."/>
        </authorList>
    </citation>
    <scope>NUCLEOTIDE SEQUENCE</scope>
    <source>
        <strain evidence="1">CHK33-7979</strain>
    </source>
</reference>
<reference evidence="1" key="1">
    <citation type="journal article" date="2021" name="PeerJ">
        <title>Extensive microbial diversity within the chicken gut microbiome revealed by metagenomics and culture.</title>
        <authorList>
            <person name="Gilroy R."/>
            <person name="Ravi A."/>
            <person name="Getino M."/>
            <person name="Pursley I."/>
            <person name="Horton D.L."/>
            <person name="Alikhan N.F."/>
            <person name="Baker D."/>
            <person name="Gharbi K."/>
            <person name="Hall N."/>
            <person name="Watson M."/>
            <person name="Adriaenssens E.M."/>
            <person name="Foster-Nyarko E."/>
            <person name="Jarju S."/>
            <person name="Secka A."/>
            <person name="Antonio M."/>
            <person name="Oren A."/>
            <person name="Chaudhuri R.R."/>
            <person name="La Ragione R."/>
            <person name="Hildebrand F."/>
            <person name="Pallen M.J."/>
        </authorList>
    </citation>
    <scope>NUCLEOTIDE SEQUENCE</scope>
    <source>
        <strain evidence="1">CHK33-7979</strain>
    </source>
</reference>
<comment type="caution">
    <text evidence="1">The sequence shown here is derived from an EMBL/GenBank/DDBJ whole genome shotgun (WGS) entry which is preliminary data.</text>
</comment>
<proteinExistence type="predicted"/>
<sequence>MPDDILCWWTRVSKRVYFRLSHADYASSKADKSIFLSEYLFGWLFQQPCSVGTPQKLCMAHGIQVPQAADDALSNILTMQALLKGIGFPQSRLYTPPEQWSKDTPAQRGSPTFRLLYDPETRLLHRSDCDCLPEARYLPGYTSFRVPIRRGYQACICCRREYFEALRKRNAEWISRADYPFLYSGNSRVFHTKSCPHVLMIREIRYTFHYDTCARSRRPCKLCRPHPHTPYLEAPKSTSPVSPAEVADALKRFYQAKQDQDDIWSQKGLTASQRDRALQLTHPGLAFWAGAGYQTFHVKSCPKIAGLSQFRGFPRYRDAVQAGYSPCRLCKPTAKQDIPYSIPITSQVRPGECCETLAQWCSEHRLLFQHDERYFILRTAAGKWRIHMCLRPVQLEHINLITNPRCQTYHVQPRLFLSLRDTFDYIIHHDKTLLKRVGCSQIAPRQSEDI</sequence>
<protein>
    <recommendedName>
        <fullName evidence="3">Ada DNA repair metal-binding domain-containing protein</fullName>
    </recommendedName>
</protein>
<dbReference type="Proteomes" id="UP000886824">
    <property type="component" value="Unassembled WGS sequence"/>
</dbReference>
<gene>
    <name evidence="1" type="ORF">H9826_03325</name>
</gene>
<evidence type="ECO:0000313" key="1">
    <source>
        <dbReference type="EMBL" id="HIY72998.1"/>
    </source>
</evidence>